<keyword evidence="12" id="KW-1185">Reference proteome</keyword>
<feature type="transmembrane region" description="Helical" evidence="10">
    <location>
        <begin position="175"/>
        <end position="197"/>
    </location>
</feature>
<accession>A0A8T0HKS3</accession>
<dbReference type="GO" id="GO:0006886">
    <property type="term" value="P:intracellular protein transport"/>
    <property type="evidence" value="ECO:0007669"/>
    <property type="project" value="InterPro"/>
</dbReference>
<sequence length="209" mass="23943">MTAQMVMNSIATPHSSGLTTPKHSSSRTVVSPASRCFLPTTTQARRPRTRLETETSNSTRERIAKAEAEVKKGRRTAFVKGTISMSLGVGYLASERVRVSNMRVRAYREVDWEKLFKAEAMKKEELKEYLNEDPIWLWVFKSWYSGINSALQFLWSQPSKVKYIEWPSIKSTVKMALLTLVVVMFLMVFLCSVDSLFRYILKSSMRPIA</sequence>
<evidence type="ECO:0000256" key="7">
    <source>
        <dbReference type="ARBA" id="ARBA00023010"/>
    </source>
</evidence>
<evidence type="ECO:0000256" key="6">
    <source>
        <dbReference type="ARBA" id="ARBA00022989"/>
    </source>
</evidence>
<dbReference type="Pfam" id="PF00584">
    <property type="entry name" value="SecE"/>
    <property type="match status" value="1"/>
</dbReference>
<dbReference type="GO" id="GO:0016020">
    <property type="term" value="C:membrane"/>
    <property type="evidence" value="ECO:0007669"/>
    <property type="project" value="UniProtKB-SubCell"/>
</dbReference>
<dbReference type="GO" id="GO:0006605">
    <property type="term" value="P:protein targeting"/>
    <property type="evidence" value="ECO:0007669"/>
    <property type="project" value="InterPro"/>
</dbReference>
<comment type="similarity">
    <text evidence="2">Belongs to the SecE/SEC61-gamma family.</text>
</comment>
<dbReference type="GO" id="GO:0009306">
    <property type="term" value="P:protein secretion"/>
    <property type="evidence" value="ECO:0007669"/>
    <property type="project" value="InterPro"/>
</dbReference>
<keyword evidence="5" id="KW-0653">Protein transport</keyword>
<evidence type="ECO:0000256" key="9">
    <source>
        <dbReference type="SAM" id="MobiDB-lite"/>
    </source>
</evidence>
<feature type="compositionally biased region" description="Basic and acidic residues" evidence="9">
    <location>
        <begin position="49"/>
        <end position="61"/>
    </location>
</feature>
<dbReference type="Gene3D" id="1.20.5.1030">
    <property type="entry name" value="Preprotein translocase secy subunit"/>
    <property type="match status" value="1"/>
</dbReference>
<evidence type="ECO:0000313" key="12">
    <source>
        <dbReference type="Proteomes" id="UP000822688"/>
    </source>
</evidence>
<dbReference type="PANTHER" id="PTHR37247">
    <property type="entry name" value="TRANSMEMBRANE PROTEIN"/>
    <property type="match status" value="1"/>
</dbReference>
<evidence type="ECO:0000313" key="11">
    <source>
        <dbReference type="EMBL" id="KAG0571420.1"/>
    </source>
</evidence>
<keyword evidence="7" id="KW-0811">Translocation</keyword>
<evidence type="ECO:0000256" key="8">
    <source>
        <dbReference type="ARBA" id="ARBA00023136"/>
    </source>
</evidence>
<feature type="compositionally biased region" description="Polar residues" evidence="9">
    <location>
        <begin position="1"/>
        <end position="31"/>
    </location>
</feature>
<feature type="region of interest" description="Disordered" evidence="9">
    <location>
        <begin position="1"/>
        <end position="61"/>
    </location>
</feature>
<evidence type="ECO:0000256" key="10">
    <source>
        <dbReference type="SAM" id="Phobius"/>
    </source>
</evidence>
<comment type="subcellular location">
    <subcellularLocation>
        <location evidence="1">Membrane</location>
    </subcellularLocation>
</comment>
<dbReference type="PANTHER" id="PTHR37247:SF1">
    <property type="entry name" value="TRANSMEMBRANE PROTEIN"/>
    <property type="match status" value="1"/>
</dbReference>
<dbReference type="EMBL" id="CM026426">
    <property type="protein sequence ID" value="KAG0571420.1"/>
    <property type="molecule type" value="Genomic_DNA"/>
</dbReference>
<proteinExistence type="inferred from homology"/>
<protein>
    <submittedName>
        <fullName evidence="11">Uncharacterized protein</fullName>
    </submittedName>
</protein>
<evidence type="ECO:0000256" key="2">
    <source>
        <dbReference type="ARBA" id="ARBA00008274"/>
    </source>
</evidence>
<evidence type="ECO:0000256" key="4">
    <source>
        <dbReference type="ARBA" id="ARBA00022692"/>
    </source>
</evidence>
<dbReference type="InterPro" id="IPR038379">
    <property type="entry name" value="SecE_sf"/>
</dbReference>
<evidence type="ECO:0000256" key="3">
    <source>
        <dbReference type="ARBA" id="ARBA00022448"/>
    </source>
</evidence>
<evidence type="ECO:0000256" key="1">
    <source>
        <dbReference type="ARBA" id="ARBA00004370"/>
    </source>
</evidence>
<dbReference type="GO" id="GO:0008320">
    <property type="term" value="F:protein transmembrane transporter activity"/>
    <property type="evidence" value="ECO:0007669"/>
    <property type="project" value="InterPro"/>
</dbReference>
<comment type="caution">
    <text evidence="11">The sequence shown here is derived from an EMBL/GenBank/DDBJ whole genome shotgun (WGS) entry which is preliminary data.</text>
</comment>
<dbReference type="InterPro" id="IPR001901">
    <property type="entry name" value="Translocase_SecE/Sec61-g"/>
</dbReference>
<keyword evidence="4 10" id="KW-0812">Transmembrane</keyword>
<dbReference type="NCBIfam" id="TIGR00964">
    <property type="entry name" value="secE_bact"/>
    <property type="match status" value="1"/>
</dbReference>
<dbReference type="Proteomes" id="UP000822688">
    <property type="component" value="Chromosome V"/>
</dbReference>
<dbReference type="EMBL" id="CM026426">
    <property type="protein sequence ID" value="KAG0571421.1"/>
    <property type="molecule type" value="Genomic_DNA"/>
</dbReference>
<organism evidence="11 12">
    <name type="scientific">Ceratodon purpureus</name>
    <name type="common">Fire moss</name>
    <name type="synonym">Dicranum purpureum</name>
    <dbReference type="NCBI Taxonomy" id="3225"/>
    <lineage>
        <taxon>Eukaryota</taxon>
        <taxon>Viridiplantae</taxon>
        <taxon>Streptophyta</taxon>
        <taxon>Embryophyta</taxon>
        <taxon>Bryophyta</taxon>
        <taxon>Bryophytina</taxon>
        <taxon>Bryopsida</taxon>
        <taxon>Dicranidae</taxon>
        <taxon>Pseudoditrichales</taxon>
        <taxon>Ditrichaceae</taxon>
        <taxon>Ceratodon</taxon>
    </lineage>
</organism>
<keyword evidence="6 10" id="KW-1133">Transmembrane helix</keyword>
<keyword evidence="3" id="KW-0813">Transport</keyword>
<dbReference type="InterPro" id="IPR005807">
    <property type="entry name" value="SecE_bac"/>
</dbReference>
<evidence type="ECO:0000256" key="5">
    <source>
        <dbReference type="ARBA" id="ARBA00022927"/>
    </source>
</evidence>
<reference evidence="11" key="1">
    <citation type="submission" date="2020-06" db="EMBL/GenBank/DDBJ databases">
        <title>WGS assembly of Ceratodon purpureus strain R40.</title>
        <authorList>
            <person name="Carey S.B."/>
            <person name="Jenkins J."/>
            <person name="Shu S."/>
            <person name="Lovell J.T."/>
            <person name="Sreedasyam A."/>
            <person name="Maumus F."/>
            <person name="Tiley G.P."/>
            <person name="Fernandez-Pozo N."/>
            <person name="Barry K."/>
            <person name="Chen C."/>
            <person name="Wang M."/>
            <person name="Lipzen A."/>
            <person name="Daum C."/>
            <person name="Saski C.A."/>
            <person name="Payton A.C."/>
            <person name="Mcbreen J.C."/>
            <person name="Conrad R.E."/>
            <person name="Kollar L.M."/>
            <person name="Olsson S."/>
            <person name="Huttunen S."/>
            <person name="Landis J.B."/>
            <person name="Wickett N.J."/>
            <person name="Johnson M.G."/>
            <person name="Rensing S.A."/>
            <person name="Grimwood J."/>
            <person name="Schmutz J."/>
            <person name="Mcdaniel S.F."/>
        </authorList>
    </citation>
    <scope>NUCLEOTIDE SEQUENCE</scope>
    <source>
        <strain evidence="11">R40</strain>
    </source>
</reference>
<name>A0A8T0HKS3_CERPU</name>
<gene>
    <name evidence="11" type="ORF">KC19_VG010200</name>
</gene>
<keyword evidence="8 10" id="KW-0472">Membrane</keyword>
<dbReference type="AlphaFoldDB" id="A0A8T0HKS3"/>